<gene>
    <name evidence="1" type="ORF">BDV28DRAFT_22305</name>
</gene>
<dbReference type="CDD" id="cd01741">
    <property type="entry name" value="GATase1_1"/>
    <property type="match status" value="1"/>
</dbReference>
<dbReference type="PANTHER" id="PTHR42695:SF6">
    <property type="entry name" value="GLUTAMINE AMIDOTRANSFERASE DOMAIN-CONTAINING PROTEIN"/>
    <property type="match status" value="1"/>
</dbReference>
<dbReference type="OrthoDB" id="1669814at2759"/>
<accession>A0A5N6Z2W8</accession>
<dbReference type="PANTHER" id="PTHR42695">
    <property type="entry name" value="GLUTAMINE AMIDOTRANSFERASE YLR126C-RELATED"/>
    <property type="match status" value="1"/>
</dbReference>
<reference evidence="2" key="1">
    <citation type="submission" date="2019-04" db="EMBL/GenBank/DDBJ databases">
        <title>Friends and foes A comparative genomics studyof 23 Aspergillus species from section Flavi.</title>
        <authorList>
            <consortium name="DOE Joint Genome Institute"/>
            <person name="Kjaerbolling I."/>
            <person name="Vesth T."/>
            <person name="Frisvad J.C."/>
            <person name="Nybo J.L."/>
            <person name="Theobald S."/>
            <person name="Kildgaard S."/>
            <person name="Isbrandt T."/>
            <person name="Kuo A."/>
            <person name="Sato A."/>
            <person name="Lyhne E.K."/>
            <person name="Kogle M.E."/>
            <person name="Wiebenga A."/>
            <person name="Kun R.S."/>
            <person name="Lubbers R.J."/>
            <person name="Makela M.R."/>
            <person name="Barry K."/>
            <person name="Chovatia M."/>
            <person name="Clum A."/>
            <person name="Daum C."/>
            <person name="Haridas S."/>
            <person name="He G."/>
            <person name="LaButti K."/>
            <person name="Lipzen A."/>
            <person name="Mondo S."/>
            <person name="Riley R."/>
            <person name="Salamov A."/>
            <person name="Simmons B.A."/>
            <person name="Magnuson J.K."/>
            <person name="Henrissat B."/>
            <person name="Mortensen U.H."/>
            <person name="Larsen T.O."/>
            <person name="Devries R.P."/>
            <person name="Grigoriev I.V."/>
            <person name="Machida M."/>
            <person name="Baker S.E."/>
            <person name="Andersen M.R."/>
        </authorList>
    </citation>
    <scope>NUCLEOTIDE SEQUENCE [LARGE SCALE GENOMIC DNA]</scope>
    <source>
        <strain evidence="2">CBS 553.77</strain>
    </source>
</reference>
<dbReference type="Gene3D" id="3.40.50.880">
    <property type="match status" value="1"/>
</dbReference>
<dbReference type="SUPFAM" id="SSF52317">
    <property type="entry name" value="Class I glutamine amidotransferase-like"/>
    <property type="match status" value="1"/>
</dbReference>
<organism evidence="1 2">
    <name type="scientific">Aspergillus coremiiformis</name>
    <dbReference type="NCBI Taxonomy" id="138285"/>
    <lineage>
        <taxon>Eukaryota</taxon>
        <taxon>Fungi</taxon>
        <taxon>Dikarya</taxon>
        <taxon>Ascomycota</taxon>
        <taxon>Pezizomycotina</taxon>
        <taxon>Eurotiomycetes</taxon>
        <taxon>Eurotiomycetidae</taxon>
        <taxon>Eurotiales</taxon>
        <taxon>Aspergillaceae</taxon>
        <taxon>Aspergillus</taxon>
        <taxon>Aspergillus subgen. Circumdati</taxon>
    </lineage>
</organism>
<sequence>MAKPNGMGKQLPVTATGSEVAVYRARGLYSSQFRHLLQSAATRLSHGEHKLTIFTSAYDIVGGSFPPLESLRTAPCPEPSSNSTGTPHPLSQPIDGILVTGAAPGVYDTDTEPWIKPLESYIQTVYTHYPYVKFFGSCFGHQILAQALLSSAVKVEVCPHGREMGLVPVSLCPEFIASFPGLEEKLPGTQKQMRLQMIHGDWVVPASGPDVELPDGWLNVGSTELCPIQGLLFPGRVLTYQGHFEFDVFINRETCLAFGRRLGWDREVVERFLGLIEREGEEDDSGVAAEVVVRFFAGLDACAPV</sequence>
<dbReference type="GO" id="GO:0016740">
    <property type="term" value="F:transferase activity"/>
    <property type="evidence" value="ECO:0007669"/>
    <property type="project" value="UniProtKB-KW"/>
</dbReference>
<dbReference type="AlphaFoldDB" id="A0A5N6Z2W8"/>
<dbReference type="EMBL" id="ML739177">
    <property type="protein sequence ID" value="KAE8351306.1"/>
    <property type="molecule type" value="Genomic_DNA"/>
</dbReference>
<dbReference type="InterPro" id="IPR044992">
    <property type="entry name" value="ChyE-like"/>
</dbReference>
<dbReference type="GO" id="GO:0005829">
    <property type="term" value="C:cytosol"/>
    <property type="evidence" value="ECO:0007669"/>
    <property type="project" value="TreeGrafter"/>
</dbReference>
<name>A0A5N6Z2W8_9EURO</name>
<evidence type="ECO:0000313" key="2">
    <source>
        <dbReference type="Proteomes" id="UP000327118"/>
    </source>
</evidence>
<keyword evidence="2" id="KW-1185">Reference proteome</keyword>
<evidence type="ECO:0000313" key="1">
    <source>
        <dbReference type="EMBL" id="KAE8351306.1"/>
    </source>
</evidence>
<keyword evidence="1" id="KW-0808">Transferase</keyword>
<proteinExistence type="predicted"/>
<dbReference type="Proteomes" id="UP000327118">
    <property type="component" value="Unassembled WGS sequence"/>
</dbReference>
<dbReference type="GO" id="GO:0005634">
    <property type="term" value="C:nucleus"/>
    <property type="evidence" value="ECO:0007669"/>
    <property type="project" value="TreeGrafter"/>
</dbReference>
<keyword evidence="1" id="KW-0315">Glutamine amidotransferase</keyword>
<protein>
    <submittedName>
        <fullName evidence="1">Class I glutamine amidotransferase-like protein</fullName>
    </submittedName>
</protein>
<dbReference type="InterPro" id="IPR029062">
    <property type="entry name" value="Class_I_gatase-like"/>
</dbReference>